<dbReference type="SMART" id="SM00382">
    <property type="entry name" value="AAA"/>
    <property type="match status" value="1"/>
</dbReference>
<evidence type="ECO:0000256" key="6">
    <source>
        <dbReference type="ARBA" id="ARBA00023251"/>
    </source>
</evidence>
<gene>
    <name evidence="8" type="ORF">CDO52_08850</name>
</gene>
<comment type="subcellular location">
    <subcellularLocation>
        <location evidence="1">Cell membrane</location>
        <topology evidence="1">Peripheral membrane protein</topology>
    </subcellularLocation>
</comment>
<sequence length="315" mass="34659">MPSHRVTIISARGLTKSYGRTQALSGVDLDVRQGEIFGFLGPNGAGKTTTIRILLDLIRRDGGEVNLLGHDPRTAGSRLRADIGYLPGELTMGSRRPARELLTYYGNLRGGVHPTRIAALADRFKLDLDKPVRGLSKGNKQKVGLVQAFMHDPQLLILDEPTSGLDPLLQQEFLAMVRETRAEGRTVFMSSHVLSEVQEVSDRAAIIRDGRIVATEDMDALRNRVAREFTVRFGAELPAEEVERFRAEGNVHDLVVHGTTLTCTMHGSPDALVKLAARHTVLMLNSEEPDLERLFFTHYNNSGTDSEGAERDAAA</sequence>
<dbReference type="AlphaFoldDB" id="A0A223S4D1"/>
<evidence type="ECO:0000256" key="3">
    <source>
        <dbReference type="ARBA" id="ARBA00022448"/>
    </source>
</evidence>
<accession>A0A223S4D1</accession>
<dbReference type="GO" id="GO:0046677">
    <property type="term" value="P:response to antibiotic"/>
    <property type="evidence" value="ECO:0007669"/>
    <property type="project" value="UniProtKB-KW"/>
</dbReference>
<evidence type="ECO:0000256" key="1">
    <source>
        <dbReference type="ARBA" id="ARBA00004202"/>
    </source>
</evidence>
<dbReference type="PROSITE" id="PS00211">
    <property type="entry name" value="ABC_TRANSPORTER_1"/>
    <property type="match status" value="1"/>
</dbReference>
<organism evidence="8 9">
    <name type="scientific">Nocardiopsis gilva YIM 90087</name>
    <dbReference type="NCBI Taxonomy" id="1235441"/>
    <lineage>
        <taxon>Bacteria</taxon>
        <taxon>Bacillati</taxon>
        <taxon>Actinomycetota</taxon>
        <taxon>Actinomycetes</taxon>
        <taxon>Streptosporangiales</taxon>
        <taxon>Nocardiopsidaceae</taxon>
        <taxon>Nocardiopsis</taxon>
    </lineage>
</organism>
<dbReference type="SUPFAM" id="SSF52540">
    <property type="entry name" value="P-loop containing nucleoside triphosphate hydrolases"/>
    <property type="match status" value="1"/>
</dbReference>
<comment type="similarity">
    <text evidence="2">Belongs to the ABC transporter superfamily.</text>
</comment>
<evidence type="ECO:0000256" key="2">
    <source>
        <dbReference type="ARBA" id="ARBA00005417"/>
    </source>
</evidence>
<keyword evidence="3" id="KW-0813">Transport</keyword>
<dbReference type="InterPro" id="IPR050763">
    <property type="entry name" value="ABC_transporter_ATP-binding"/>
</dbReference>
<dbReference type="CDD" id="cd03230">
    <property type="entry name" value="ABC_DR_subfamily_A"/>
    <property type="match status" value="1"/>
</dbReference>
<dbReference type="InterPro" id="IPR003439">
    <property type="entry name" value="ABC_transporter-like_ATP-bd"/>
</dbReference>
<evidence type="ECO:0000313" key="8">
    <source>
        <dbReference type="EMBL" id="ASU82879.1"/>
    </source>
</evidence>
<dbReference type="GO" id="GO:0005886">
    <property type="term" value="C:plasma membrane"/>
    <property type="evidence" value="ECO:0007669"/>
    <property type="project" value="UniProtKB-SubCell"/>
</dbReference>
<keyword evidence="9" id="KW-1185">Reference proteome</keyword>
<dbReference type="InterPro" id="IPR017871">
    <property type="entry name" value="ABC_transporter-like_CS"/>
</dbReference>
<name>A0A223S4D1_9ACTN</name>
<keyword evidence="5 8" id="KW-0067">ATP-binding</keyword>
<dbReference type="Pfam" id="PF00005">
    <property type="entry name" value="ABC_tran"/>
    <property type="match status" value="1"/>
</dbReference>
<dbReference type="OrthoDB" id="3452254at2"/>
<dbReference type="EMBL" id="CP022753">
    <property type="protein sequence ID" value="ASU82879.1"/>
    <property type="molecule type" value="Genomic_DNA"/>
</dbReference>
<feature type="domain" description="ABC transporter" evidence="7">
    <location>
        <begin position="9"/>
        <end position="234"/>
    </location>
</feature>
<evidence type="ECO:0000313" key="9">
    <source>
        <dbReference type="Proteomes" id="UP000215005"/>
    </source>
</evidence>
<dbReference type="GO" id="GO:0005524">
    <property type="term" value="F:ATP binding"/>
    <property type="evidence" value="ECO:0007669"/>
    <property type="project" value="UniProtKB-KW"/>
</dbReference>
<dbReference type="InterPro" id="IPR027417">
    <property type="entry name" value="P-loop_NTPase"/>
</dbReference>
<protein>
    <submittedName>
        <fullName evidence="8">ABC transporter ATP-binding protein</fullName>
    </submittedName>
</protein>
<dbReference type="PANTHER" id="PTHR42711">
    <property type="entry name" value="ABC TRANSPORTER ATP-BINDING PROTEIN"/>
    <property type="match status" value="1"/>
</dbReference>
<proteinExistence type="inferred from homology"/>
<dbReference type="Gene3D" id="3.40.50.300">
    <property type="entry name" value="P-loop containing nucleotide triphosphate hydrolases"/>
    <property type="match status" value="1"/>
</dbReference>
<evidence type="ECO:0000256" key="4">
    <source>
        <dbReference type="ARBA" id="ARBA00022741"/>
    </source>
</evidence>
<evidence type="ECO:0000256" key="5">
    <source>
        <dbReference type="ARBA" id="ARBA00022840"/>
    </source>
</evidence>
<evidence type="ECO:0000259" key="7">
    <source>
        <dbReference type="PROSITE" id="PS50893"/>
    </source>
</evidence>
<dbReference type="PROSITE" id="PS50893">
    <property type="entry name" value="ABC_TRANSPORTER_2"/>
    <property type="match status" value="1"/>
</dbReference>
<dbReference type="KEGG" id="ngv:CDO52_08850"/>
<dbReference type="GO" id="GO:0016887">
    <property type="term" value="F:ATP hydrolysis activity"/>
    <property type="evidence" value="ECO:0007669"/>
    <property type="project" value="InterPro"/>
</dbReference>
<dbReference type="Proteomes" id="UP000215005">
    <property type="component" value="Chromosome"/>
</dbReference>
<dbReference type="PANTHER" id="PTHR42711:SF5">
    <property type="entry name" value="ABC TRANSPORTER ATP-BINDING PROTEIN NATA"/>
    <property type="match status" value="1"/>
</dbReference>
<keyword evidence="6" id="KW-0046">Antibiotic resistance</keyword>
<dbReference type="InterPro" id="IPR003593">
    <property type="entry name" value="AAA+_ATPase"/>
</dbReference>
<keyword evidence="4" id="KW-0547">Nucleotide-binding</keyword>
<reference evidence="8 9" key="1">
    <citation type="submission" date="2017-08" db="EMBL/GenBank/DDBJ databases">
        <title>The complete genome sequence of Nocardiopsis gilva YIM 90087.</title>
        <authorList>
            <person name="Yin M."/>
            <person name="Tang S."/>
        </authorList>
    </citation>
    <scope>NUCLEOTIDE SEQUENCE [LARGE SCALE GENOMIC DNA]</scope>
    <source>
        <strain evidence="8 9">YIM 90087</strain>
    </source>
</reference>
<dbReference type="RefSeq" id="WP_017617446.1">
    <property type="nucleotide sequence ID" value="NZ_ANBG01000075.1"/>
</dbReference>